<dbReference type="Proteomes" id="UP000593566">
    <property type="component" value="Unassembled WGS sequence"/>
</dbReference>
<feature type="compositionally biased region" description="Basic and acidic residues" evidence="1">
    <location>
        <begin position="197"/>
        <end position="243"/>
    </location>
</feature>
<evidence type="ECO:0000313" key="3">
    <source>
        <dbReference type="Proteomes" id="UP000593566"/>
    </source>
</evidence>
<comment type="caution">
    <text evidence="2">The sequence shown here is derived from an EMBL/GenBank/DDBJ whole genome shotgun (WGS) entry which is preliminary data.</text>
</comment>
<protein>
    <submittedName>
        <fullName evidence="2">Uncharacterized protein</fullName>
    </submittedName>
</protein>
<reference evidence="2 3" key="1">
    <citation type="journal article" date="2020" name="Genomics">
        <title>Complete, high-quality genomes from long-read metagenomic sequencing of two wolf lichen thalli reveals enigmatic genome architecture.</title>
        <authorList>
            <person name="McKenzie S.K."/>
            <person name="Walston R.F."/>
            <person name="Allen J.L."/>
        </authorList>
    </citation>
    <scope>NUCLEOTIDE SEQUENCE [LARGE SCALE GENOMIC DNA]</scope>
    <source>
        <strain evidence="2">WasteWater1</strain>
    </source>
</reference>
<proteinExistence type="predicted"/>
<organism evidence="2 3">
    <name type="scientific">Letharia lupina</name>
    <dbReference type="NCBI Taxonomy" id="560253"/>
    <lineage>
        <taxon>Eukaryota</taxon>
        <taxon>Fungi</taxon>
        <taxon>Dikarya</taxon>
        <taxon>Ascomycota</taxon>
        <taxon>Pezizomycotina</taxon>
        <taxon>Lecanoromycetes</taxon>
        <taxon>OSLEUM clade</taxon>
        <taxon>Lecanoromycetidae</taxon>
        <taxon>Lecanorales</taxon>
        <taxon>Lecanorineae</taxon>
        <taxon>Parmeliaceae</taxon>
        <taxon>Letharia</taxon>
    </lineage>
</organism>
<sequence>MAGRYIPPHMRGSTGSSSAEKPMVKAERKPEDGYTLEEIANQFSFDHKKKLGTLNRASISVEEEETPNLGFVIVFKDQHPKWPPKIFCKTYLFLLPKTETLPSTPITVFTEISNLRTSENHNHHEQRFLYAGAHTITRIQYLMPRSPLLVKMLESKFTGPKNERSEEAWNKSLNMKWAVVDLNKVEEEEQGSSPMEPLKEIKKKSVSEMLEEMRLRESSGEKENGKPGGGDDREEALHGDEDR</sequence>
<evidence type="ECO:0000313" key="2">
    <source>
        <dbReference type="EMBL" id="KAF6222734.1"/>
    </source>
</evidence>
<feature type="region of interest" description="Disordered" evidence="1">
    <location>
        <begin position="186"/>
        <end position="243"/>
    </location>
</feature>
<evidence type="ECO:0000256" key="1">
    <source>
        <dbReference type="SAM" id="MobiDB-lite"/>
    </source>
</evidence>
<feature type="region of interest" description="Disordered" evidence="1">
    <location>
        <begin position="1"/>
        <end position="30"/>
    </location>
</feature>
<keyword evidence="3" id="KW-1185">Reference proteome</keyword>
<dbReference type="GeneID" id="59329200"/>
<name>A0A8H6CFX4_9LECA</name>
<gene>
    <name evidence="2" type="ORF">HO133_000782</name>
</gene>
<dbReference type="AlphaFoldDB" id="A0A8H6CFX4"/>
<dbReference type="RefSeq" id="XP_037152080.1">
    <property type="nucleotide sequence ID" value="XM_037291718.1"/>
</dbReference>
<accession>A0A8H6CFX4</accession>
<dbReference type="EMBL" id="JACCJB010000011">
    <property type="protein sequence ID" value="KAF6222734.1"/>
    <property type="molecule type" value="Genomic_DNA"/>
</dbReference>